<dbReference type="Proteomes" id="UP001500782">
    <property type="component" value="Unassembled WGS sequence"/>
</dbReference>
<sequence>MDSQLKQLYGSWIQAIGTIVAAIGSTPNKYVTKEFLDALELWGNVLQATGNALEADGGGEELEVLGNEIQAIGNVTVVAGLVLHVEKNVGQRLEITGNWLQALGGGVALGAELDEERTPSSAYIINGNLLQSIGNSMQAISGIYELREDGGFQTHPKIDSQTLEVSGSWIQAVGSVLTLIGQIKES</sequence>
<evidence type="ECO:0000313" key="1">
    <source>
        <dbReference type="EMBL" id="GAA0323875.1"/>
    </source>
</evidence>
<organism evidence="1 2">
    <name type="scientific">Bacillus carboniphilus</name>
    <dbReference type="NCBI Taxonomy" id="86663"/>
    <lineage>
        <taxon>Bacteria</taxon>
        <taxon>Bacillati</taxon>
        <taxon>Bacillota</taxon>
        <taxon>Bacilli</taxon>
        <taxon>Bacillales</taxon>
        <taxon>Bacillaceae</taxon>
        <taxon>Bacillus</taxon>
    </lineage>
</organism>
<evidence type="ECO:0000313" key="2">
    <source>
        <dbReference type="Proteomes" id="UP001500782"/>
    </source>
</evidence>
<dbReference type="Pfam" id="PF22116">
    <property type="entry name" value="DUF6944"/>
    <property type="match status" value="1"/>
</dbReference>
<comment type="caution">
    <text evidence="1">The sequence shown here is derived from an EMBL/GenBank/DDBJ whole genome shotgun (WGS) entry which is preliminary data.</text>
</comment>
<reference evidence="2" key="1">
    <citation type="journal article" date="2019" name="Int. J. Syst. Evol. Microbiol.">
        <title>The Global Catalogue of Microorganisms (GCM) 10K type strain sequencing project: providing services to taxonomists for standard genome sequencing and annotation.</title>
        <authorList>
            <consortium name="The Broad Institute Genomics Platform"/>
            <consortium name="The Broad Institute Genome Sequencing Center for Infectious Disease"/>
            <person name="Wu L."/>
            <person name="Ma J."/>
        </authorList>
    </citation>
    <scope>NUCLEOTIDE SEQUENCE [LARGE SCALE GENOMIC DNA]</scope>
    <source>
        <strain evidence="2">JCM 9731</strain>
    </source>
</reference>
<gene>
    <name evidence="1" type="ORF">GCM10008967_13000</name>
</gene>
<protein>
    <submittedName>
        <fullName evidence="1">Uncharacterized protein</fullName>
    </submittedName>
</protein>
<dbReference type="RefSeq" id="WP_343797456.1">
    <property type="nucleotide sequence ID" value="NZ_BAAADJ010000014.1"/>
</dbReference>
<proteinExistence type="predicted"/>
<dbReference type="EMBL" id="BAAADJ010000014">
    <property type="protein sequence ID" value="GAA0323875.1"/>
    <property type="molecule type" value="Genomic_DNA"/>
</dbReference>
<dbReference type="InterPro" id="IPR054224">
    <property type="entry name" value="DUF6944"/>
</dbReference>
<accession>A0ABP3FUC6</accession>
<name>A0ABP3FUC6_9BACI</name>
<keyword evidence="2" id="KW-1185">Reference proteome</keyword>